<dbReference type="InterPro" id="IPR051311">
    <property type="entry name" value="DedA_domain"/>
</dbReference>
<reference evidence="9" key="1">
    <citation type="submission" date="2024-05" db="EMBL/GenBank/DDBJ databases">
        <title>Isolation and characterization of Sporomusa carbonis sp. nov., a carboxydotrophic hydrogenogen in the genus of Sporomusa isolated from a charcoal burning pile.</title>
        <authorList>
            <person name="Boeer T."/>
            <person name="Rosenbaum F."/>
            <person name="Eysell L."/>
            <person name="Mueller V."/>
            <person name="Daniel R."/>
            <person name="Poehlein A."/>
        </authorList>
    </citation>
    <scope>NUCLEOTIDE SEQUENCE [LARGE SCALE GENOMIC DNA]</scope>
    <source>
        <strain evidence="9">DSM 10669</strain>
    </source>
</reference>
<keyword evidence="3" id="KW-1003">Cell membrane</keyword>
<evidence type="ECO:0000313" key="9">
    <source>
        <dbReference type="EMBL" id="XFO68503.1"/>
    </source>
</evidence>
<evidence type="ECO:0000256" key="7">
    <source>
        <dbReference type="SAM" id="Phobius"/>
    </source>
</evidence>
<keyword evidence="10" id="KW-1185">Reference proteome</keyword>
<dbReference type="RefSeq" id="WP_094606892.1">
    <property type="nucleotide sequence ID" value="NZ_CP155573.1"/>
</dbReference>
<feature type="transmembrane region" description="Helical" evidence="7">
    <location>
        <begin position="167"/>
        <end position="190"/>
    </location>
</feature>
<dbReference type="PANTHER" id="PTHR42709">
    <property type="entry name" value="ALKALINE PHOSPHATASE LIKE PROTEIN"/>
    <property type="match status" value="1"/>
</dbReference>
<feature type="transmembrane region" description="Helical" evidence="7">
    <location>
        <begin position="12"/>
        <end position="30"/>
    </location>
</feature>
<sequence>MEQAVLNHIDTYGYFAIFVAMLLTGTGLPLPGELTLGVTGYLVYSGQLEMLPAIAVTALGDLMGAVISYGLGLFSRTNIAQHFSFLIPTESKMLIIEKWLTQYGIFTIVFGRLLPVIRGAIPIPAGFVQMNGKAYIFGIFVSSIIWCGALIYLGTGLGHNWQQLAGLGNSIGLTAAGVLAIASLIGYLLFCAKK</sequence>
<evidence type="ECO:0000256" key="5">
    <source>
        <dbReference type="ARBA" id="ARBA00022989"/>
    </source>
</evidence>
<name>A0ABZ3ISZ4_9FIRM</name>
<organism evidence="9 10">
    <name type="scientific">Sporomusa silvacetica DSM 10669</name>
    <dbReference type="NCBI Taxonomy" id="1123289"/>
    <lineage>
        <taxon>Bacteria</taxon>
        <taxon>Bacillati</taxon>
        <taxon>Bacillota</taxon>
        <taxon>Negativicutes</taxon>
        <taxon>Selenomonadales</taxon>
        <taxon>Sporomusaceae</taxon>
        <taxon>Sporomusa</taxon>
    </lineage>
</organism>
<dbReference type="Pfam" id="PF09335">
    <property type="entry name" value="VTT_dom"/>
    <property type="match status" value="1"/>
</dbReference>
<gene>
    <name evidence="9" type="ORF">SPSIL_047260</name>
</gene>
<keyword evidence="4 7" id="KW-0812">Transmembrane</keyword>
<feature type="transmembrane region" description="Helical" evidence="7">
    <location>
        <begin position="50"/>
        <end position="74"/>
    </location>
</feature>
<keyword evidence="5 7" id="KW-1133">Transmembrane helix</keyword>
<dbReference type="InterPro" id="IPR032816">
    <property type="entry name" value="VTT_dom"/>
</dbReference>
<dbReference type="EMBL" id="CP155573">
    <property type="protein sequence ID" value="XFO68503.1"/>
    <property type="molecule type" value="Genomic_DNA"/>
</dbReference>
<evidence type="ECO:0000256" key="2">
    <source>
        <dbReference type="ARBA" id="ARBA00010792"/>
    </source>
</evidence>
<dbReference type="PANTHER" id="PTHR42709:SF6">
    <property type="entry name" value="UNDECAPRENYL PHOSPHATE TRANSPORTER A"/>
    <property type="match status" value="1"/>
</dbReference>
<evidence type="ECO:0000259" key="8">
    <source>
        <dbReference type="Pfam" id="PF09335"/>
    </source>
</evidence>
<feature type="transmembrane region" description="Helical" evidence="7">
    <location>
        <begin position="134"/>
        <end position="155"/>
    </location>
</feature>
<dbReference type="Proteomes" id="UP000216752">
    <property type="component" value="Chromosome"/>
</dbReference>
<comment type="subcellular location">
    <subcellularLocation>
        <location evidence="1">Cell membrane</location>
        <topology evidence="1">Multi-pass membrane protein</topology>
    </subcellularLocation>
</comment>
<feature type="domain" description="VTT" evidence="8">
    <location>
        <begin position="30"/>
        <end position="155"/>
    </location>
</feature>
<evidence type="ECO:0000256" key="6">
    <source>
        <dbReference type="ARBA" id="ARBA00023136"/>
    </source>
</evidence>
<proteinExistence type="inferred from homology"/>
<protein>
    <recommendedName>
        <fullName evidence="8">VTT domain-containing protein</fullName>
    </recommendedName>
</protein>
<evidence type="ECO:0000256" key="1">
    <source>
        <dbReference type="ARBA" id="ARBA00004651"/>
    </source>
</evidence>
<keyword evidence="6 7" id="KW-0472">Membrane</keyword>
<evidence type="ECO:0000313" key="10">
    <source>
        <dbReference type="Proteomes" id="UP000216752"/>
    </source>
</evidence>
<accession>A0ABZ3ISZ4</accession>
<comment type="similarity">
    <text evidence="2">Belongs to the DedA family.</text>
</comment>
<evidence type="ECO:0000256" key="3">
    <source>
        <dbReference type="ARBA" id="ARBA00022475"/>
    </source>
</evidence>
<evidence type="ECO:0000256" key="4">
    <source>
        <dbReference type="ARBA" id="ARBA00022692"/>
    </source>
</evidence>